<evidence type="ECO:0000256" key="13">
    <source>
        <dbReference type="ARBA" id="ARBA00023012"/>
    </source>
</evidence>
<keyword evidence="12" id="KW-1133">Transmembrane helix</keyword>
<feature type="domain" description="PAC" evidence="17">
    <location>
        <begin position="318"/>
        <end position="370"/>
    </location>
</feature>
<dbReference type="InterPro" id="IPR005467">
    <property type="entry name" value="His_kinase_dom"/>
</dbReference>
<dbReference type="EC" id="2.7.13.3" evidence="3"/>
<feature type="domain" description="HAMP" evidence="18">
    <location>
        <begin position="13"/>
        <end position="65"/>
    </location>
</feature>
<evidence type="ECO:0000259" key="16">
    <source>
        <dbReference type="PROSITE" id="PS50112"/>
    </source>
</evidence>
<dbReference type="InterPro" id="IPR036890">
    <property type="entry name" value="HATPase_C_sf"/>
</dbReference>
<dbReference type="KEGG" id="dgg:DGI_3202"/>
<dbReference type="Gene3D" id="3.30.565.10">
    <property type="entry name" value="Histidine kinase-like ATPase, C-terminal domain"/>
    <property type="match status" value="1"/>
</dbReference>
<proteinExistence type="predicted"/>
<dbReference type="Pfam" id="PF00672">
    <property type="entry name" value="HAMP"/>
    <property type="match status" value="1"/>
</dbReference>
<keyword evidence="20" id="KW-1185">Reference proteome</keyword>
<dbReference type="CDD" id="cd00082">
    <property type="entry name" value="HisKA"/>
    <property type="match status" value="1"/>
</dbReference>
<comment type="subcellular location">
    <subcellularLocation>
        <location evidence="2">Cell inner membrane</location>
        <topology evidence="2">Multi-pass membrane protein</topology>
    </subcellularLocation>
</comment>
<evidence type="ECO:0000256" key="12">
    <source>
        <dbReference type="ARBA" id="ARBA00022989"/>
    </source>
</evidence>
<dbReference type="STRING" id="1121448.DGI_3202"/>
<dbReference type="SMART" id="SM00304">
    <property type="entry name" value="HAMP"/>
    <property type="match status" value="1"/>
</dbReference>
<keyword evidence="4" id="KW-1003">Cell membrane</keyword>
<dbReference type="PATRIC" id="fig|1121448.10.peg.3158"/>
<organism evidence="19 20">
    <name type="scientific">Megalodesulfovibrio gigas (strain ATCC 19364 / DSM 1382 / NCIMB 9332 / VKM B-1759)</name>
    <name type="common">Desulfovibrio gigas</name>
    <dbReference type="NCBI Taxonomy" id="1121448"/>
    <lineage>
        <taxon>Bacteria</taxon>
        <taxon>Pseudomonadati</taxon>
        <taxon>Thermodesulfobacteriota</taxon>
        <taxon>Desulfovibrionia</taxon>
        <taxon>Desulfovibrionales</taxon>
        <taxon>Desulfovibrionaceae</taxon>
        <taxon>Megalodesulfovibrio</taxon>
    </lineage>
</organism>
<keyword evidence="13" id="KW-0902">Two-component regulatory system</keyword>
<dbReference type="PANTHER" id="PTHR43711">
    <property type="entry name" value="TWO-COMPONENT HISTIDINE KINASE"/>
    <property type="match status" value="1"/>
</dbReference>
<dbReference type="NCBIfam" id="TIGR00229">
    <property type="entry name" value="sensory_box"/>
    <property type="match status" value="1"/>
</dbReference>
<dbReference type="Gene3D" id="6.10.340.10">
    <property type="match status" value="1"/>
</dbReference>
<evidence type="ECO:0000256" key="4">
    <source>
        <dbReference type="ARBA" id="ARBA00022475"/>
    </source>
</evidence>
<evidence type="ECO:0000313" key="19">
    <source>
        <dbReference type="EMBL" id="AGW14909.1"/>
    </source>
</evidence>
<dbReference type="InterPro" id="IPR003018">
    <property type="entry name" value="GAF"/>
</dbReference>
<reference evidence="19 20" key="1">
    <citation type="journal article" date="2013" name="J. Bacteriol.">
        <title>Roles of HynAB and Ech, the only two hydrogenases found in the model sulfate reducer Desulfovibrio gigas.</title>
        <authorList>
            <person name="Morais-Silva F.O."/>
            <person name="Santos C.I."/>
            <person name="Rodrigues R."/>
            <person name="Pereira I.A."/>
            <person name="Rodrigues-Pousada C."/>
        </authorList>
    </citation>
    <scope>NUCLEOTIDE SEQUENCE [LARGE SCALE GENOMIC DNA]</scope>
    <source>
        <strain evidence="20">ATCC 19364 / DSM 1382 / NCIMB 9332 / VKM B-1759</strain>
    </source>
</reference>
<dbReference type="PRINTS" id="PR00344">
    <property type="entry name" value="BCTRLSENSOR"/>
</dbReference>
<dbReference type="InterPro" id="IPR013655">
    <property type="entry name" value="PAS_fold_3"/>
</dbReference>
<dbReference type="InterPro" id="IPR004358">
    <property type="entry name" value="Sig_transdc_His_kin-like_C"/>
</dbReference>
<dbReference type="PANTHER" id="PTHR43711:SF30">
    <property type="entry name" value="HISTIDINE KINASE"/>
    <property type="match status" value="1"/>
</dbReference>
<dbReference type="PROSITE" id="PS50885">
    <property type="entry name" value="HAMP"/>
    <property type="match status" value="1"/>
</dbReference>
<dbReference type="CDD" id="cd06225">
    <property type="entry name" value="HAMP"/>
    <property type="match status" value="1"/>
</dbReference>
<dbReference type="FunFam" id="3.30.565.10:FF:000006">
    <property type="entry name" value="Sensor histidine kinase WalK"/>
    <property type="match status" value="1"/>
</dbReference>
<gene>
    <name evidence="19" type="ORF">DGI_3202</name>
</gene>
<dbReference type="PROSITE" id="PS50109">
    <property type="entry name" value="HIS_KIN"/>
    <property type="match status" value="1"/>
</dbReference>
<dbReference type="Gene3D" id="3.30.450.20">
    <property type="entry name" value="PAS domain"/>
    <property type="match status" value="1"/>
</dbReference>
<keyword evidence="6" id="KW-0597">Phosphoprotein</keyword>
<evidence type="ECO:0000259" key="17">
    <source>
        <dbReference type="PROSITE" id="PS50113"/>
    </source>
</evidence>
<feature type="domain" description="Histidine kinase" evidence="15">
    <location>
        <begin position="413"/>
        <end position="648"/>
    </location>
</feature>
<dbReference type="CDD" id="cd00130">
    <property type="entry name" value="PAS"/>
    <property type="match status" value="1"/>
</dbReference>
<dbReference type="HOGENOM" id="CLU_419637_0_0_7"/>
<evidence type="ECO:0000256" key="3">
    <source>
        <dbReference type="ARBA" id="ARBA00012438"/>
    </source>
</evidence>
<reference evidence="20" key="2">
    <citation type="submission" date="2013-07" db="EMBL/GenBank/DDBJ databases">
        <authorList>
            <person name="Morais-Silva F.O."/>
            <person name="Rezende A.M."/>
            <person name="Pimentel C."/>
            <person name="Resende D.M."/>
            <person name="Santos C.I."/>
            <person name="Clemente C."/>
            <person name="de Oliveira L.M."/>
            <person name="da Silva S.M."/>
            <person name="Costa D.A."/>
            <person name="Varela-Raposo A."/>
            <person name="Horacio E.C.A."/>
            <person name="Matos M."/>
            <person name="Flores O."/>
            <person name="Ruiz J.C."/>
            <person name="Rodrigues-Pousada C."/>
        </authorList>
    </citation>
    <scope>NUCLEOTIDE SEQUENCE [LARGE SCALE GENOMIC DNA]</scope>
    <source>
        <strain evidence="20">ATCC 19364 / DSM 1382 / NCIMB 9332 / VKM B-1759</strain>
    </source>
</reference>
<evidence type="ECO:0000256" key="9">
    <source>
        <dbReference type="ARBA" id="ARBA00022737"/>
    </source>
</evidence>
<dbReference type="Pfam" id="PF00512">
    <property type="entry name" value="HisKA"/>
    <property type="match status" value="1"/>
</dbReference>
<evidence type="ECO:0000256" key="2">
    <source>
        <dbReference type="ARBA" id="ARBA00004429"/>
    </source>
</evidence>
<dbReference type="PROSITE" id="PS50113">
    <property type="entry name" value="PAC"/>
    <property type="match status" value="1"/>
</dbReference>
<dbReference type="EMBL" id="CP006585">
    <property type="protein sequence ID" value="AGW14909.1"/>
    <property type="molecule type" value="Genomic_DNA"/>
</dbReference>
<dbReference type="eggNOG" id="COG2205">
    <property type="taxonomic scope" value="Bacteria"/>
</dbReference>
<dbReference type="SUPFAM" id="SSF55874">
    <property type="entry name" value="ATPase domain of HSP90 chaperone/DNA topoisomerase II/histidine kinase"/>
    <property type="match status" value="1"/>
</dbReference>
<keyword evidence="9" id="KW-0677">Repeat</keyword>
<evidence type="ECO:0000256" key="5">
    <source>
        <dbReference type="ARBA" id="ARBA00022519"/>
    </source>
</evidence>
<dbReference type="InterPro" id="IPR000700">
    <property type="entry name" value="PAS-assoc_C"/>
</dbReference>
<dbReference type="SUPFAM" id="SSF55781">
    <property type="entry name" value="GAF domain-like"/>
    <property type="match status" value="1"/>
</dbReference>
<evidence type="ECO:0000256" key="1">
    <source>
        <dbReference type="ARBA" id="ARBA00000085"/>
    </source>
</evidence>
<dbReference type="InterPro" id="IPR036097">
    <property type="entry name" value="HisK_dim/P_sf"/>
</dbReference>
<dbReference type="FunFam" id="2.10.70.100:FF:000001">
    <property type="entry name" value="Sensory transduction histidine kinase"/>
    <property type="match status" value="1"/>
</dbReference>
<dbReference type="InterPro" id="IPR000014">
    <property type="entry name" value="PAS"/>
</dbReference>
<dbReference type="InterPro" id="IPR050736">
    <property type="entry name" value="Sensor_HK_Regulatory"/>
</dbReference>
<keyword evidence="7" id="KW-0808">Transferase</keyword>
<evidence type="ECO:0000256" key="8">
    <source>
        <dbReference type="ARBA" id="ARBA00022692"/>
    </source>
</evidence>
<dbReference type="GO" id="GO:0000155">
    <property type="term" value="F:phosphorelay sensor kinase activity"/>
    <property type="evidence" value="ECO:0007669"/>
    <property type="project" value="InterPro"/>
</dbReference>
<dbReference type="SUPFAM" id="SSF158472">
    <property type="entry name" value="HAMP domain-like"/>
    <property type="match status" value="1"/>
</dbReference>
<dbReference type="Pfam" id="PF01590">
    <property type="entry name" value="GAF"/>
    <property type="match status" value="1"/>
</dbReference>
<sequence>MLLAVLLGAGLARVLTVPVRRLTQAARRVAAGDLAAAAPVTGLDEVGELGQAFNAMTERLVRRLEIELLVAQISRRCLESGLGETSAAAEAVLAMLGQFLAADSVFTVMRGTDRGAEHKLRLAHEWRADGTPAADAARRASTIGQYGWLLSKLRGTDALRVADVQSLPPPAGELRQVLQAEGLRSFMAVPVASSSGMRGALVAGVMWGRRAFQEEESTLLAMAAEMLGTVLERNAALGALKASEERYALAQKAANIGSWEWDIPSGRLFWSDAIAPMFGMQPGEFAGTYKSFLERVHPDDRKLVLDAVGASFRHGVGYNVEHRILHANGSERWVAEAGEVSRDARGRPERMRGILQDITERKWAEEALARLNRRLEQLVEARTRDLGQKAVELETANVRLLELDQMKTSFLTSVSHELRTPLTSILGFAKLIAKDFSRHFQGLAGDEGRLADRGRRILDNLEIIGLEGERLTRLINDLLDLAKIESGKMDWRDARIAPDTLVTQAVRAVSSQFAQKPDVRLVVEIAPALPELMVDPDRVTQVLINLLHNAIKFTTHGQVRLEAGMPRAGVLQLRVEDTGQGIHLADLERIFDKFYQVAGHDTRVAKPAGTGLGLAICRQIVEHYKGAIWAESAWGQGSAFIVELPVPDLEAAA</sequence>
<evidence type="ECO:0000259" key="18">
    <source>
        <dbReference type="PROSITE" id="PS50885"/>
    </source>
</evidence>
<dbReference type="Pfam" id="PF08447">
    <property type="entry name" value="PAS_3"/>
    <property type="match status" value="1"/>
</dbReference>
<keyword evidence="11 19" id="KW-0418">Kinase</keyword>
<keyword evidence="8" id="KW-0812">Transmembrane</keyword>
<keyword evidence="14" id="KW-0472">Membrane</keyword>
<dbReference type="Proteomes" id="UP000016587">
    <property type="component" value="Chromosome"/>
</dbReference>
<dbReference type="InterPro" id="IPR003660">
    <property type="entry name" value="HAMP_dom"/>
</dbReference>
<dbReference type="Pfam" id="PF02518">
    <property type="entry name" value="HATPase_c"/>
    <property type="match status" value="1"/>
</dbReference>
<protein>
    <recommendedName>
        <fullName evidence="3">histidine kinase</fullName>
        <ecNumber evidence="3">2.7.13.3</ecNumber>
    </recommendedName>
</protein>
<dbReference type="SUPFAM" id="SSF47384">
    <property type="entry name" value="Homodimeric domain of signal transducing histidine kinase"/>
    <property type="match status" value="1"/>
</dbReference>
<dbReference type="GO" id="GO:0005886">
    <property type="term" value="C:plasma membrane"/>
    <property type="evidence" value="ECO:0007669"/>
    <property type="project" value="UniProtKB-SubCell"/>
</dbReference>
<dbReference type="Gene3D" id="3.30.450.40">
    <property type="match status" value="1"/>
</dbReference>
<dbReference type="SUPFAM" id="SSF55785">
    <property type="entry name" value="PYP-like sensor domain (PAS domain)"/>
    <property type="match status" value="1"/>
</dbReference>
<accession>T2GFF0</accession>
<evidence type="ECO:0000256" key="10">
    <source>
        <dbReference type="ARBA" id="ARBA00022741"/>
    </source>
</evidence>
<dbReference type="InterPro" id="IPR003594">
    <property type="entry name" value="HATPase_dom"/>
</dbReference>
<dbReference type="SMART" id="SM00387">
    <property type="entry name" value="HATPase_c"/>
    <property type="match status" value="1"/>
</dbReference>
<dbReference type="AlphaFoldDB" id="T2GFF0"/>
<dbReference type="CDD" id="cd16922">
    <property type="entry name" value="HATPase_EvgS-ArcB-TorS-like"/>
    <property type="match status" value="1"/>
</dbReference>
<keyword evidence="5" id="KW-0997">Cell inner membrane</keyword>
<feature type="domain" description="PAS" evidence="16">
    <location>
        <begin position="243"/>
        <end position="315"/>
    </location>
</feature>
<dbReference type="InterPro" id="IPR003661">
    <property type="entry name" value="HisK_dim/P_dom"/>
</dbReference>
<dbReference type="InterPro" id="IPR001610">
    <property type="entry name" value="PAC"/>
</dbReference>
<dbReference type="GO" id="GO:0000166">
    <property type="term" value="F:nucleotide binding"/>
    <property type="evidence" value="ECO:0007669"/>
    <property type="project" value="UniProtKB-KW"/>
</dbReference>
<dbReference type="SMART" id="SM00091">
    <property type="entry name" value="PAS"/>
    <property type="match status" value="1"/>
</dbReference>
<dbReference type="SMART" id="SM00388">
    <property type="entry name" value="HisKA"/>
    <property type="match status" value="1"/>
</dbReference>
<dbReference type="InterPro" id="IPR029016">
    <property type="entry name" value="GAF-like_dom_sf"/>
</dbReference>
<dbReference type="Gene3D" id="2.10.70.100">
    <property type="match status" value="1"/>
</dbReference>
<evidence type="ECO:0000256" key="14">
    <source>
        <dbReference type="ARBA" id="ARBA00023136"/>
    </source>
</evidence>
<dbReference type="SMART" id="SM00086">
    <property type="entry name" value="PAC"/>
    <property type="match status" value="1"/>
</dbReference>
<dbReference type="PROSITE" id="PS50112">
    <property type="entry name" value="PAS"/>
    <property type="match status" value="1"/>
</dbReference>
<comment type="catalytic activity">
    <reaction evidence="1">
        <text>ATP + protein L-histidine = ADP + protein N-phospho-L-histidine.</text>
        <dbReference type="EC" id="2.7.13.3"/>
    </reaction>
</comment>
<evidence type="ECO:0000259" key="15">
    <source>
        <dbReference type="PROSITE" id="PS50109"/>
    </source>
</evidence>
<dbReference type="InterPro" id="IPR035965">
    <property type="entry name" value="PAS-like_dom_sf"/>
</dbReference>
<evidence type="ECO:0000313" key="20">
    <source>
        <dbReference type="Proteomes" id="UP000016587"/>
    </source>
</evidence>
<dbReference type="SMART" id="SM00065">
    <property type="entry name" value="GAF"/>
    <property type="match status" value="1"/>
</dbReference>
<dbReference type="Gene3D" id="1.10.287.130">
    <property type="match status" value="1"/>
</dbReference>
<name>T2GFF0_MEGG1</name>
<evidence type="ECO:0000256" key="11">
    <source>
        <dbReference type="ARBA" id="ARBA00022777"/>
    </source>
</evidence>
<evidence type="ECO:0000256" key="6">
    <source>
        <dbReference type="ARBA" id="ARBA00022553"/>
    </source>
</evidence>
<dbReference type="eggNOG" id="COG2202">
    <property type="taxonomic scope" value="Bacteria"/>
</dbReference>
<keyword evidence="10" id="KW-0547">Nucleotide-binding</keyword>
<evidence type="ECO:0000256" key="7">
    <source>
        <dbReference type="ARBA" id="ARBA00022679"/>
    </source>
</evidence>